<evidence type="ECO:0000259" key="9">
    <source>
        <dbReference type="PROSITE" id="PS50928"/>
    </source>
</evidence>
<keyword evidence="2 8" id="KW-0813">Transport</keyword>
<evidence type="ECO:0000256" key="7">
    <source>
        <dbReference type="ARBA" id="ARBA00023136"/>
    </source>
</evidence>
<dbReference type="PROSITE" id="PS50928">
    <property type="entry name" value="ABC_TM1"/>
    <property type="match status" value="1"/>
</dbReference>
<dbReference type="InterPro" id="IPR043429">
    <property type="entry name" value="ArtM/GltK/GlnP/TcyL/YhdX-like"/>
</dbReference>
<evidence type="ECO:0000313" key="10">
    <source>
        <dbReference type="EMBL" id="SCC08147.1"/>
    </source>
</evidence>
<dbReference type="FunFam" id="1.10.3720.10:FF:000033">
    <property type="entry name" value="Polar amino acid ABC transporter permease"/>
    <property type="match status" value="1"/>
</dbReference>
<accession>A0A1C4BMS6</accession>
<name>A0A1C4BMS6_9LACO</name>
<dbReference type="PANTHER" id="PTHR30614:SF7">
    <property type="entry name" value="GLUTAMINE ABC TRANSPORTER PERMEASE PROTEIN GLNM-RELATED"/>
    <property type="match status" value="1"/>
</dbReference>
<dbReference type="GO" id="GO:0006865">
    <property type="term" value="P:amino acid transport"/>
    <property type="evidence" value="ECO:0007669"/>
    <property type="project" value="UniProtKB-KW"/>
</dbReference>
<feature type="transmembrane region" description="Helical" evidence="8">
    <location>
        <begin position="64"/>
        <end position="86"/>
    </location>
</feature>
<dbReference type="EMBL" id="FMAO01000013">
    <property type="protein sequence ID" value="SCC08147.1"/>
    <property type="molecule type" value="Genomic_DNA"/>
</dbReference>
<evidence type="ECO:0000256" key="8">
    <source>
        <dbReference type="RuleBase" id="RU363032"/>
    </source>
</evidence>
<dbReference type="AlphaFoldDB" id="A0A1C4BMS6"/>
<evidence type="ECO:0000256" key="2">
    <source>
        <dbReference type="ARBA" id="ARBA00022448"/>
    </source>
</evidence>
<feature type="transmembrane region" description="Helical" evidence="8">
    <location>
        <begin position="182"/>
        <end position="203"/>
    </location>
</feature>
<sequence>MISLFQSHAGEFLTGFGWTILSSILALIGSIILGTAFALMEVVPNKVANIIGRIYIEIVRNIPLLVITMFFYVVIANVIKISGFAAGTFGLTLYTSAFIAETVRAGINAVPKGQLEGAMSNGLSWWQGMRYVVLPQAFKLVIPPLGNQFINLIKNSSVLAFVAGLDLMYQANQISQATFDTFGPFIIVGIFYLILTMPLSYYMRYLENRLEKKGGRA</sequence>
<dbReference type="OrthoDB" id="9787841at2"/>
<dbReference type="STRING" id="1505725.GA0061074_11319"/>
<dbReference type="NCBIfam" id="TIGR01726">
    <property type="entry name" value="HEQRo_perm_3TM"/>
    <property type="match status" value="1"/>
</dbReference>
<evidence type="ECO:0000256" key="6">
    <source>
        <dbReference type="ARBA" id="ARBA00022989"/>
    </source>
</evidence>
<evidence type="ECO:0000256" key="5">
    <source>
        <dbReference type="ARBA" id="ARBA00022970"/>
    </source>
</evidence>
<feature type="domain" description="ABC transmembrane type-1" evidence="9">
    <location>
        <begin position="16"/>
        <end position="203"/>
    </location>
</feature>
<evidence type="ECO:0000256" key="4">
    <source>
        <dbReference type="ARBA" id="ARBA00022692"/>
    </source>
</evidence>
<dbReference type="GO" id="GO:0043190">
    <property type="term" value="C:ATP-binding cassette (ABC) transporter complex"/>
    <property type="evidence" value="ECO:0007669"/>
    <property type="project" value="InterPro"/>
</dbReference>
<keyword evidence="7 8" id="KW-0472">Membrane</keyword>
<dbReference type="Proteomes" id="UP000199268">
    <property type="component" value="Unassembled WGS sequence"/>
</dbReference>
<keyword evidence="5" id="KW-0029">Amino-acid transport</keyword>
<keyword evidence="11" id="KW-1185">Reference proteome</keyword>
<dbReference type="SUPFAM" id="SSF161098">
    <property type="entry name" value="MetI-like"/>
    <property type="match status" value="1"/>
</dbReference>
<comment type="subcellular location">
    <subcellularLocation>
        <location evidence="1 8">Cell membrane</location>
        <topology evidence="1 8">Multi-pass membrane protein</topology>
    </subcellularLocation>
</comment>
<evidence type="ECO:0000313" key="11">
    <source>
        <dbReference type="Proteomes" id="UP000199268"/>
    </source>
</evidence>
<dbReference type="CDD" id="cd06261">
    <property type="entry name" value="TM_PBP2"/>
    <property type="match status" value="1"/>
</dbReference>
<dbReference type="GO" id="GO:0022857">
    <property type="term" value="F:transmembrane transporter activity"/>
    <property type="evidence" value="ECO:0007669"/>
    <property type="project" value="InterPro"/>
</dbReference>
<dbReference type="InterPro" id="IPR035906">
    <property type="entry name" value="MetI-like_sf"/>
</dbReference>
<dbReference type="Gene3D" id="1.10.3720.10">
    <property type="entry name" value="MetI-like"/>
    <property type="match status" value="1"/>
</dbReference>
<dbReference type="InterPro" id="IPR010065">
    <property type="entry name" value="AA_ABC_transptr_permease_3TM"/>
</dbReference>
<organism evidence="10 11">
    <name type="scientific">Weissella bombi</name>
    <dbReference type="NCBI Taxonomy" id="1505725"/>
    <lineage>
        <taxon>Bacteria</taxon>
        <taxon>Bacillati</taxon>
        <taxon>Bacillota</taxon>
        <taxon>Bacilli</taxon>
        <taxon>Lactobacillales</taxon>
        <taxon>Lactobacillaceae</taxon>
        <taxon>Weissella</taxon>
    </lineage>
</organism>
<keyword evidence="6 8" id="KW-1133">Transmembrane helix</keyword>
<dbReference type="RefSeq" id="WP_092463473.1">
    <property type="nucleotide sequence ID" value="NZ_BJEE01000003.1"/>
</dbReference>
<keyword evidence="4 8" id="KW-0812">Transmembrane</keyword>
<comment type="similarity">
    <text evidence="8">Belongs to the binding-protein-dependent transport system permease family.</text>
</comment>
<dbReference type="Pfam" id="PF00528">
    <property type="entry name" value="BPD_transp_1"/>
    <property type="match status" value="1"/>
</dbReference>
<feature type="transmembrane region" description="Helical" evidence="8">
    <location>
        <begin position="20"/>
        <end position="43"/>
    </location>
</feature>
<evidence type="ECO:0000256" key="3">
    <source>
        <dbReference type="ARBA" id="ARBA00022475"/>
    </source>
</evidence>
<protein>
    <submittedName>
        <fullName evidence="10">Amino acid ABC transporter membrane protein 1, PAAT family (TC 3.A.1.3.-)</fullName>
    </submittedName>
</protein>
<proteinExistence type="inferred from homology"/>
<reference evidence="11" key="1">
    <citation type="submission" date="2016-08" db="EMBL/GenBank/DDBJ databases">
        <authorList>
            <person name="Varghese N."/>
            <person name="Submissions Spin"/>
        </authorList>
    </citation>
    <scope>NUCLEOTIDE SEQUENCE [LARGE SCALE GENOMIC DNA]</scope>
    <source>
        <strain evidence="11">R-53094</strain>
    </source>
</reference>
<gene>
    <name evidence="10" type="ORF">GA0061074_11319</name>
</gene>
<dbReference type="InterPro" id="IPR000515">
    <property type="entry name" value="MetI-like"/>
</dbReference>
<evidence type="ECO:0000256" key="1">
    <source>
        <dbReference type="ARBA" id="ARBA00004651"/>
    </source>
</evidence>
<dbReference type="PANTHER" id="PTHR30614">
    <property type="entry name" value="MEMBRANE COMPONENT OF AMINO ACID ABC TRANSPORTER"/>
    <property type="match status" value="1"/>
</dbReference>
<keyword evidence="3" id="KW-1003">Cell membrane</keyword>